<dbReference type="InterPro" id="IPR029061">
    <property type="entry name" value="THDP-binding"/>
</dbReference>
<keyword evidence="8" id="KW-1185">Reference proteome</keyword>
<dbReference type="InterPro" id="IPR011766">
    <property type="entry name" value="TPP_enzyme_TPP-bd"/>
</dbReference>
<dbReference type="GO" id="GO:0016823">
    <property type="term" value="F:hydrolase activity, acting on acid carbon-carbon bonds, in ketonic substances"/>
    <property type="evidence" value="ECO:0007669"/>
    <property type="project" value="InterPro"/>
</dbReference>
<evidence type="ECO:0000259" key="5">
    <source>
        <dbReference type="Pfam" id="PF02775"/>
    </source>
</evidence>
<gene>
    <name evidence="7" type="ORF">BDD26_1000</name>
</gene>
<dbReference type="EMBL" id="QTUB01000001">
    <property type="protein sequence ID" value="REF26370.1"/>
    <property type="molecule type" value="Genomic_DNA"/>
</dbReference>
<dbReference type="Gene3D" id="3.40.50.970">
    <property type="match status" value="2"/>
</dbReference>
<feature type="domain" description="Thiamine pyrophosphate enzyme N-terminal TPP-binding" evidence="6">
    <location>
        <begin position="44"/>
        <end position="140"/>
    </location>
</feature>
<dbReference type="PROSITE" id="PS00187">
    <property type="entry name" value="TPP_ENZYMES"/>
    <property type="match status" value="1"/>
</dbReference>
<dbReference type="PANTHER" id="PTHR18968">
    <property type="entry name" value="THIAMINE PYROPHOSPHATE ENZYMES"/>
    <property type="match status" value="1"/>
</dbReference>
<dbReference type="InterPro" id="IPR012000">
    <property type="entry name" value="Thiamin_PyroP_enz_cen_dom"/>
</dbReference>
<dbReference type="Gene3D" id="3.40.50.1220">
    <property type="entry name" value="TPP-binding domain"/>
    <property type="match status" value="1"/>
</dbReference>
<proteinExistence type="inferred from homology"/>
<dbReference type="InterPro" id="IPR030817">
    <property type="entry name" value="Myo_inos_IolD"/>
</dbReference>
<dbReference type="InterPro" id="IPR045229">
    <property type="entry name" value="TPP_enz"/>
</dbReference>
<dbReference type="GO" id="GO:0000287">
    <property type="term" value="F:magnesium ion binding"/>
    <property type="evidence" value="ECO:0007669"/>
    <property type="project" value="InterPro"/>
</dbReference>
<dbReference type="GO" id="GO:0005948">
    <property type="term" value="C:acetolactate synthase complex"/>
    <property type="evidence" value="ECO:0007669"/>
    <property type="project" value="TreeGrafter"/>
</dbReference>
<protein>
    <submittedName>
        <fullName evidence="7">3D-(3,5/4)-trihydroxycyclohexane-1,2-dione hydrolase</fullName>
    </submittedName>
</protein>
<keyword evidence="2 3" id="KW-0786">Thiamine pyrophosphate</keyword>
<dbReference type="NCBIfam" id="TIGR04377">
    <property type="entry name" value="myo_inos_iolD"/>
    <property type="match status" value="1"/>
</dbReference>
<accession>A0A3D9UEP8</accession>
<dbReference type="GO" id="GO:0030976">
    <property type="term" value="F:thiamine pyrophosphate binding"/>
    <property type="evidence" value="ECO:0007669"/>
    <property type="project" value="InterPro"/>
</dbReference>
<evidence type="ECO:0000259" key="4">
    <source>
        <dbReference type="Pfam" id="PF00205"/>
    </source>
</evidence>
<keyword evidence="7" id="KW-0378">Hydrolase</keyword>
<dbReference type="GO" id="GO:0019310">
    <property type="term" value="P:inositol catabolic process"/>
    <property type="evidence" value="ECO:0007669"/>
    <property type="project" value="InterPro"/>
</dbReference>
<organism evidence="7 8">
    <name type="scientific">Xenorhabdus cabanillasii</name>
    <dbReference type="NCBI Taxonomy" id="351673"/>
    <lineage>
        <taxon>Bacteria</taxon>
        <taxon>Pseudomonadati</taxon>
        <taxon>Pseudomonadota</taxon>
        <taxon>Gammaproteobacteria</taxon>
        <taxon>Enterobacterales</taxon>
        <taxon>Morganellaceae</taxon>
        <taxon>Xenorhabdus</taxon>
    </lineage>
</organism>
<comment type="similarity">
    <text evidence="1 3">Belongs to the TPP enzyme family.</text>
</comment>
<dbReference type="InterPro" id="IPR029035">
    <property type="entry name" value="DHS-like_NAD/FAD-binding_dom"/>
</dbReference>
<dbReference type="Pfam" id="PF00205">
    <property type="entry name" value="TPP_enzyme_M"/>
    <property type="match status" value="1"/>
</dbReference>
<dbReference type="GO" id="GO:0009099">
    <property type="term" value="P:L-valine biosynthetic process"/>
    <property type="evidence" value="ECO:0007669"/>
    <property type="project" value="TreeGrafter"/>
</dbReference>
<dbReference type="RefSeq" id="WP_211305453.1">
    <property type="nucleotide sequence ID" value="NZ_QTUB01000001.1"/>
</dbReference>
<evidence type="ECO:0000259" key="6">
    <source>
        <dbReference type="Pfam" id="PF02776"/>
    </source>
</evidence>
<dbReference type="SUPFAM" id="SSF52467">
    <property type="entry name" value="DHS-like NAD/FAD-binding domain"/>
    <property type="match status" value="1"/>
</dbReference>
<evidence type="ECO:0000256" key="2">
    <source>
        <dbReference type="ARBA" id="ARBA00023052"/>
    </source>
</evidence>
<dbReference type="CDD" id="cd07035">
    <property type="entry name" value="TPP_PYR_POX_like"/>
    <property type="match status" value="1"/>
</dbReference>
<dbReference type="Pfam" id="PF02775">
    <property type="entry name" value="TPP_enzyme_C"/>
    <property type="match status" value="1"/>
</dbReference>
<feature type="domain" description="Thiamine pyrophosphate enzyme TPP-binding" evidence="5">
    <location>
        <begin position="449"/>
        <end position="608"/>
    </location>
</feature>
<dbReference type="CDD" id="cd02003">
    <property type="entry name" value="TPP_IolD"/>
    <property type="match status" value="1"/>
</dbReference>
<evidence type="ECO:0000256" key="1">
    <source>
        <dbReference type="ARBA" id="ARBA00007812"/>
    </source>
</evidence>
<reference evidence="7 8" key="1">
    <citation type="submission" date="2018-08" db="EMBL/GenBank/DDBJ databases">
        <title>Genomic Encyclopedia of Archaeal and Bacterial Type Strains, Phase II (KMG-II): from individual species to whole genera.</title>
        <authorList>
            <person name="Goeker M."/>
        </authorList>
    </citation>
    <scope>NUCLEOTIDE SEQUENCE [LARGE SCALE GENOMIC DNA]</scope>
    <source>
        <strain evidence="7 8">DSM 17905</strain>
    </source>
</reference>
<dbReference type="SUPFAM" id="SSF52518">
    <property type="entry name" value="Thiamin diphosphate-binding fold (THDP-binding)"/>
    <property type="match status" value="2"/>
</dbReference>
<feature type="domain" description="Thiamine pyrophosphate enzyme central" evidence="4">
    <location>
        <begin position="229"/>
        <end position="362"/>
    </location>
</feature>
<name>A0A3D9UEP8_9GAMM</name>
<sequence length="654" mass="72370">MDTSITRAQATNTQKMTMAQALVKFLNQQYINVDGEEYPFICGIFTIFGHGNVVGLGQALEQESGHLRVYQGCNEQGMAHIATGFAKQKKRRQVLAVTSSVGPGAANMVTAAATATANRIPLLLLPGDTFACRQPDPVLQQVEQYGDGTISTNDCFRPVSRYWDRISRPEQLMSAMIHAMRVLTDPADTGAVTICLPQDVQGEVWNYPDYFFQKRVHHLERRPASLPRIQSAVELIQRKKKPLLVCGGGVRYSGAHEAFRQFAETFNIPFAETQAGKSAIIAAHPLNCGGLGTTGCLAANLLAKEADLIIGVGTRFTDFTTASKSLFQNPEAEFLTINVAEFDACKLDAVAVITDAREGLNAITQALMKTAWRSDWQQEIMQAKTSWQQELSRLFSIQYQIGDKPEIAGHLDDKLHEYSETLQTNLTQTRVLGLMDHHLEPNAIIVGAAGSLPGDLQRLWQPKEPDTYHLEYGYSCMGYEIAAALGAKLACPNQPVYAMVGDGSYMMLHSELQTAIQENIRITVLLFDNAGFGCINNLQMSQGMGSFATENRYRNQQSGQLDGALVQVDFAKNAESYGCKSYRVHNEQQLIAALQDARTQPRATLIDIKVLPKTMTHDYESWWRTGTAQVADSLAVTTAAENIRQYVEKYTRQY</sequence>
<evidence type="ECO:0000313" key="8">
    <source>
        <dbReference type="Proteomes" id="UP000256294"/>
    </source>
</evidence>
<dbReference type="InterPro" id="IPR000399">
    <property type="entry name" value="TPP-bd_CS"/>
</dbReference>
<dbReference type="GO" id="GO:0009097">
    <property type="term" value="P:isoleucine biosynthetic process"/>
    <property type="evidence" value="ECO:0007669"/>
    <property type="project" value="TreeGrafter"/>
</dbReference>
<dbReference type="PANTHER" id="PTHR18968:SF9">
    <property type="entry name" value="3D-(3,5_4)-TRIHYDROXYCYCLOHEXANE-1,2-DIONE HYDROLASE"/>
    <property type="match status" value="1"/>
</dbReference>
<dbReference type="InterPro" id="IPR012001">
    <property type="entry name" value="Thiamin_PyroP_enz_TPP-bd_dom"/>
</dbReference>
<evidence type="ECO:0000256" key="3">
    <source>
        <dbReference type="RuleBase" id="RU362132"/>
    </source>
</evidence>
<dbReference type="GO" id="GO:0003984">
    <property type="term" value="F:acetolactate synthase activity"/>
    <property type="evidence" value="ECO:0007669"/>
    <property type="project" value="TreeGrafter"/>
</dbReference>
<comment type="caution">
    <text evidence="7">The sequence shown here is derived from an EMBL/GenBank/DDBJ whole genome shotgun (WGS) entry which is preliminary data.</text>
</comment>
<dbReference type="AlphaFoldDB" id="A0A3D9UEP8"/>
<dbReference type="GO" id="GO:0050660">
    <property type="term" value="F:flavin adenine dinucleotide binding"/>
    <property type="evidence" value="ECO:0007669"/>
    <property type="project" value="TreeGrafter"/>
</dbReference>
<dbReference type="Pfam" id="PF02776">
    <property type="entry name" value="TPP_enzyme_N"/>
    <property type="match status" value="1"/>
</dbReference>
<dbReference type="Proteomes" id="UP000256294">
    <property type="component" value="Unassembled WGS sequence"/>
</dbReference>
<evidence type="ECO:0000313" key="7">
    <source>
        <dbReference type="EMBL" id="REF26370.1"/>
    </source>
</evidence>